<dbReference type="GO" id="GO:0003980">
    <property type="term" value="F:UDP-glucose:glycoprotein glucosyltransferase activity"/>
    <property type="evidence" value="ECO:0007669"/>
    <property type="project" value="InterPro"/>
</dbReference>
<dbReference type="InterPro" id="IPR040692">
    <property type="entry name" value="UGGT_TRXL_3"/>
</dbReference>
<dbReference type="Pfam" id="PF18401">
    <property type="entry name" value="Thioredoxin_13"/>
    <property type="match status" value="1"/>
</dbReference>
<dbReference type="PANTHER" id="PTHR11226">
    <property type="entry name" value="UDP-GLUCOSE GLYCOPROTEIN:GLUCOSYLTRANSFERASE"/>
    <property type="match status" value="1"/>
</dbReference>
<feature type="signal peptide" evidence="6">
    <location>
        <begin position="1"/>
        <end position="18"/>
    </location>
</feature>
<gene>
    <name evidence="11" type="ORF">TRFO_15576</name>
</gene>
<dbReference type="Pfam" id="PF18404">
    <property type="entry name" value="Glyco_transf_24"/>
    <property type="match status" value="1"/>
</dbReference>
<evidence type="ECO:0000256" key="2">
    <source>
        <dbReference type="ARBA" id="ARBA00004319"/>
    </source>
</evidence>
<comment type="subcellular location">
    <subcellularLocation>
        <location evidence="2">Endoplasmic reticulum lumen</location>
    </subcellularLocation>
</comment>
<dbReference type="GO" id="GO:0018279">
    <property type="term" value="P:protein N-linked glycosylation via asparagine"/>
    <property type="evidence" value="ECO:0007669"/>
    <property type="project" value="TreeGrafter"/>
</dbReference>
<protein>
    <submittedName>
        <fullName evidence="11">Uncharacterized protein</fullName>
    </submittedName>
</protein>
<sequence>MIFLFFFSFFGYSAFVDDRTISGSIIANWTETPYIAETLAFLEDVDHAIFWDMLDSLSTEKTIPSTLDSVLKYAETFVDDELLSLLNFSLQIRFYSPRIEFYRSLAPVKKDHFLLCRNSIIEINEDINEEITSEKLEMCETDFQNYEATFGCGNSTIAFYVNIEKSGWNPIFQKLQKLEKNIKFVVRPIGFSDKPMKMMGYGVQLRPFKYSMEFRVNDETKFKIPSTNKTFKKVDFSHLGLKIDQKSKKIDNSFKKPKLDNLPFQFATFSKNSFDPVHTIRELTTNFPLFSKQITKVQINDSILRNYQRSPQFSSPGQTALFINGRKMQGHELNYYSIYQALLEEYRSIKILKDSFEFDDELIQIFKKTGNSPKIVQNPMIDARSKLFVYWMNNLETDEKYTQKYPKSLFAFANENGKFPGISRNIANAIFILDPSEISDLDTFNILEELIAHQFPCRFGYIISPSKRSPLSKKIYYAYTHLALKYGMKSAHKLISKVNDMRGIIDEKTGKLGSVKQTFWDKAFGSIAVDRKSPSFKTINDLFKEKTDETRFIQRVNEFIRKLGISSPSMILNGKYIDAPNPERFLHSMLDDEVQTIREMISKRVISDSTEDFHDVFLSQHGVSKRYNKLIQIGKKSFTETLQIQSECTQNQRTFVKWMSSIKYQYGTSTGVKMQTFWVFQNCEEDIRREVECFMSEIAKIEETRLAFFNRDLDTNLSSSKSSIPKNNKYYDKNDANKINEIPDTVARLLNIKIGLVTVIFNGRIVHLNPSQFSRFDLQLLQDWEKSFSTDWAKHFNDRYSKKRTLSVSRPIREISDYLLFMTMIASSTSHNYINQNSDVNQENSNNYHAQCGGRSGSPFKTFKNRAVNVYRSPKNTSLLNVHLLINPFTVEGQRLSCILSLLKSYSFGLMLNPSIQQSKLENDQSNFDTLSSFYSFADSQNDGDFNFMILNQSTTYSVVPDIPPTWQILRESALFDLDNVIADSMEQGTHQCRFKLSSIFIEGNTQFLNDQNMLFDSVELKLFNKNNKQLDETLSIPRNGYFQLKSSPGSFSIVTNTDEQFKTTLDSFLPKFHFQHLKKDISSNVKYNWNNFTMEDDNKIHIFIVASGHLYERLERIMMLSAVKHTSHIVKFWILENFVSPQHRQILPTLAKKYKFEYEFTSYNWPRWLTQETQQQRIFWGYKILFLDVMFPNHLKRVIYVDADDVIRADFFELMELNMKGAPYGFTPFCEDRPEMEEYRFWNDGYWRNILNGKKYHISAMFVVDLVQFRKKNIGDLLRKAYEDLSSDKASLSNLDQDLPNVLQTKGAEIFSLPLEWLWCGSWCSDETMPKAKTIDLCNNPRTKESKLEYAKKTIKEWKELDKEINGDFVSDEL</sequence>
<evidence type="ECO:0000313" key="12">
    <source>
        <dbReference type="Proteomes" id="UP000179807"/>
    </source>
</evidence>
<feature type="domain" description="UGGT thioredoxin-like" evidence="7">
    <location>
        <begin position="31"/>
        <end position="189"/>
    </location>
</feature>
<dbReference type="InterPro" id="IPR040693">
    <property type="entry name" value="UGGT_TRXL_1"/>
</dbReference>
<dbReference type="Pfam" id="PF18402">
    <property type="entry name" value="Thioredoxin_14"/>
    <property type="match status" value="1"/>
</dbReference>
<reference evidence="11" key="1">
    <citation type="submission" date="2016-10" db="EMBL/GenBank/DDBJ databases">
        <authorList>
            <person name="Benchimol M."/>
            <person name="Almeida L.G."/>
            <person name="Vasconcelos A.T."/>
            <person name="Perreira-Neves A."/>
            <person name="Rosa I.A."/>
            <person name="Tasca T."/>
            <person name="Bogo M.R."/>
            <person name="de Souza W."/>
        </authorList>
    </citation>
    <scope>NUCLEOTIDE SEQUENCE [LARGE SCALE GENOMIC DNA]</scope>
    <source>
        <strain evidence="11">K</strain>
    </source>
</reference>
<dbReference type="OrthoDB" id="27683at2759"/>
<feature type="domain" description="UGGT thioredoxin-like" evidence="9">
    <location>
        <begin position="382"/>
        <end position="631"/>
    </location>
</feature>
<comment type="caution">
    <text evidence="11">The sequence shown here is derived from an EMBL/GenBank/DDBJ whole genome shotgun (WGS) entry which is preliminary data.</text>
</comment>
<dbReference type="PANTHER" id="PTHR11226:SF0">
    <property type="entry name" value="UDP-GLUCOSE:GLYCOPROTEIN GLUCOSYLTRANSFERASE"/>
    <property type="match status" value="1"/>
</dbReference>
<feature type="chain" id="PRO_5013221473" evidence="6">
    <location>
        <begin position="19"/>
        <end position="1375"/>
    </location>
</feature>
<dbReference type="Pfam" id="PF18400">
    <property type="entry name" value="Thioredoxin_12"/>
    <property type="match status" value="1"/>
</dbReference>
<keyword evidence="12" id="KW-1185">Reference proteome</keyword>
<dbReference type="UniPathway" id="UPA00378"/>
<evidence type="ECO:0000256" key="6">
    <source>
        <dbReference type="SAM" id="SignalP"/>
    </source>
</evidence>
<feature type="domain" description="Glucosyltransferase 24 catalytic" evidence="10">
    <location>
        <begin position="1101"/>
        <end position="1367"/>
    </location>
</feature>
<dbReference type="VEuPathDB" id="TrichDB:TRFO_15576"/>
<dbReference type="SUPFAM" id="SSF53448">
    <property type="entry name" value="Nucleotide-diphospho-sugar transferases"/>
    <property type="match status" value="1"/>
</dbReference>
<dbReference type="GO" id="GO:0036503">
    <property type="term" value="P:ERAD pathway"/>
    <property type="evidence" value="ECO:0007669"/>
    <property type="project" value="TreeGrafter"/>
</dbReference>
<comment type="cofactor">
    <cofactor evidence="1">
        <name>Ca(2+)</name>
        <dbReference type="ChEBI" id="CHEBI:29108"/>
    </cofactor>
</comment>
<evidence type="ECO:0000256" key="5">
    <source>
        <dbReference type="ARBA" id="ARBA00023180"/>
    </source>
</evidence>
<evidence type="ECO:0000259" key="8">
    <source>
        <dbReference type="Pfam" id="PF18401"/>
    </source>
</evidence>
<dbReference type="InterPro" id="IPR029044">
    <property type="entry name" value="Nucleotide-diphossugar_trans"/>
</dbReference>
<accession>A0A1J4KWZ6</accession>
<dbReference type="EMBL" id="MLAK01000422">
    <property type="protein sequence ID" value="OHT14069.1"/>
    <property type="molecule type" value="Genomic_DNA"/>
</dbReference>
<dbReference type="GO" id="GO:0005788">
    <property type="term" value="C:endoplasmic reticulum lumen"/>
    <property type="evidence" value="ECO:0007669"/>
    <property type="project" value="UniProtKB-SubCell"/>
</dbReference>
<dbReference type="GO" id="GO:0051082">
    <property type="term" value="F:unfolded protein binding"/>
    <property type="evidence" value="ECO:0007669"/>
    <property type="project" value="TreeGrafter"/>
</dbReference>
<dbReference type="Proteomes" id="UP000179807">
    <property type="component" value="Unassembled WGS sequence"/>
</dbReference>
<dbReference type="GeneID" id="94833174"/>
<keyword evidence="4" id="KW-0256">Endoplasmic reticulum</keyword>
<feature type="domain" description="UGGT thioredoxin-like" evidence="8">
    <location>
        <begin position="251"/>
        <end position="354"/>
    </location>
</feature>
<name>A0A1J4KWZ6_9EUKA</name>
<keyword evidence="5" id="KW-0325">Glycoprotein</keyword>
<dbReference type="InterPro" id="IPR040497">
    <property type="entry name" value="Glyco_transf_24"/>
</dbReference>
<proteinExistence type="predicted"/>
<evidence type="ECO:0000256" key="3">
    <source>
        <dbReference type="ARBA" id="ARBA00022729"/>
    </source>
</evidence>
<evidence type="ECO:0000256" key="1">
    <source>
        <dbReference type="ARBA" id="ARBA00001913"/>
    </source>
</evidence>
<evidence type="ECO:0000259" key="10">
    <source>
        <dbReference type="Pfam" id="PF18404"/>
    </source>
</evidence>
<dbReference type="RefSeq" id="XP_068367205.1">
    <property type="nucleotide sequence ID" value="XM_068498470.1"/>
</dbReference>
<organism evidence="11 12">
    <name type="scientific">Tritrichomonas foetus</name>
    <dbReference type="NCBI Taxonomy" id="1144522"/>
    <lineage>
        <taxon>Eukaryota</taxon>
        <taxon>Metamonada</taxon>
        <taxon>Parabasalia</taxon>
        <taxon>Tritrichomonadida</taxon>
        <taxon>Tritrichomonadidae</taxon>
        <taxon>Tritrichomonas</taxon>
    </lineage>
</organism>
<dbReference type="InterPro" id="IPR040694">
    <property type="entry name" value="UGGT_TRXL_2"/>
</dbReference>
<dbReference type="Gene3D" id="3.90.550.10">
    <property type="entry name" value="Spore Coat Polysaccharide Biosynthesis Protein SpsA, Chain A"/>
    <property type="match status" value="1"/>
</dbReference>
<evidence type="ECO:0000313" key="11">
    <source>
        <dbReference type="EMBL" id="OHT14069.1"/>
    </source>
</evidence>
<evidence type="ECO:0000259" key="7">
    <source>
        <dbReference type="Pfam" id="PF18400"/>
    </source>
</evidence>
<dbReference type="InterPro" id="IPR009448">
    <property type="entry name" value="UDP-g_GGtrans"/>
</dbReference>
<evidence type="ECO:0000259" key="9">
    <source>
        <dbReference type="Pfam" id="PF18402"/>
    </source>
</evidence>
<keyword evidence="3 6" id="KW-0732">Signal</keyword>
<evidence type="ECO:0000256" key="4">
    <source>
        <dbReference type="ARBA" id="ARBA00022824"/>
    </source>
</evidence>